<keyword evidence="10" id="KW-1185">Reference proteome</keyword>
<dbReference type="STRING" id="1703345.A3860_20520"/>
<evidence type="ECO:0000256" key="4">
    <source>
        <dbReference type="ARBA" id="ARBA00023136"/>
    </source>
</evidence>
<evidence type="ECO:0008006" key="11">
    <source>
        <dbReference type="Google" id="ProtNLM"/>
    </source>
</evidence>
<dbReference type="Proteomes" id="UP000192796">
    <property type="component" value="Unassembled WGS sequence"/>
</dbReference>
<name>A0A1V9G1G6_9BACT</name>
<evidence type="ECO:0000313" key="10">
    <source>
        <dbReference type="Proteomes" id="UP000192796"/>
    </source>
</evidence>
<keyword evidence="3 6" id="KW-0732">Signal</keyword>
<dbReference type="InterPro" id="IPR012944">
    <property type="entry name" value="SusD_RagB_dom"/>
</dbReference>
<comment type="caution">
    <text evidence="9">The sequence shown here is derived from an EMBL/GenBank/DDBJ whole genome shotgun (WGS) entry which is preliminary data.</text>
</comment>
<sequence>MKKRLSILLIAAAGLSITACKKDYLNTSSPSEFTPDLVFSSTQYTDFALTGTYALLTQDYLYSARLPLNYATNSDIEVAGADNTSYKENSTRGLSNYLGTPDNSALAREWTTIYKMIERANLCIDGIRTSAIMKTADSSTMKAFLGEAITLRSLAYFELVKNWGDVPYKAEPTKYDLSNVYLAPLDRDSIYDHLLTDLQEAENYVPWVGSGTGTYATVERVTKGFIKGLIARIALFRGGYSLRNRNGNYVTERGSNWQTYYTLARTKCQEIMTYGKHKLNTSYIDIWKKLCALQLDATYQENLFEVANGLGRSGEMGYSIGVRFYTNAKYGFGNNANVVNTTAWYFYMFDRQDLRRDATVAYYTYSNGSADIKEVFQTNPMSYNFAKWDQRYMGTSWSAINKSASGKFGYGINWSVMRYSDVLLMFAETENALNGPTNLAKDALKQVRNRAFPDSVKATKVEAYVNALTDQTSFFNALVNERAYEFGGEAVRKYDLIRWNLLVSKIQEQRDGFKKMLNGQAPYDVLPTYLFYKYNSDNETLDKANINFYEDKGSADITGYTRVTWLSTMAASTKTTYSDRVDLFSSGLNSVIPNRHLYPFATSTIAESQGTLKNAYGF</sequence>
<feature type="domain" description="RagB/SusD" evidence="7">
    <location>
        <begin position="348"/>
        <end position="524"/>
    </location>
</feature>
<keyword evidence="4" id="KW-0472">Membrane</keyword>
<protein>
    <recommendedName>
        <fullName evidence="11">Carbohydrate-binding protein SusD</fullName>
    </recommendedName>
</protein>
<proteinExistence type="inferred from homology"/>
<feature type="domain" description="SusD-like N-terminal" evidence="8">
    <location>
        <begin position="23"/>
        <end position="233"/>
    </location>
</feature>
<dbReference type="SUPFAM" id="SSF48452">
    <property type="entry name" value="TPR-like"/>
    <property type="match status" value="1"/>
</dbReference>
<keyword evidence="5" id="KW-0998">Cell outer membrane</keyword>
<evidence type="ECO:0000256" key="1">
    <source>
        <dbReference type="ARBA" id="ARBA00004442"/>
    </source>
</evidence>
<dbReference type="InterPro" id="IPR033985">
    <property type="entry name" value="SusD-like_N"/>
</dbReference>
<evidence type="ECO:0000256" key="6">
    <source>
        <dbReference type="SAM" id="SignalP"/>
    </source>
</evidence>
<organism evidence="9 10">
    <name type="scientific">Niastella vici</name>
    <dbReference type="NCBI Taxonomy" id="1703345"/>
    <lineage>
        <taxon>Bacteria</taxon>
        <taxon>Pseudomonadati</taxon>
        <taxon>Bacteroidota</taxon>
        <taxon>Chitinophagia</taxon>
        <taxon>Chitinophagales</taxon>
        <taxon>Chitinophagaceae</taxon>
        <taxon>Niastella</taxon>
    </lineage>
</organism>
<comment type="similarity">
    <text evidence="2">Belongs to the SusD family.</text>
</comment>
<dbReference type="GO" id="GO:0009279">
    <property type="term" value="C:cell outer membrane"/>
    <property type="evidence" value="ECO:0007669"/>
    <property type="project" value="UniProtKB-SubCell"/>
</dbReference>
<dbReference type="OrthoDB" id="5694214at2"/>
<evidence type="ECO:0000256" key="3">
    <source>
        <dbReference type="ARBA" id="ARBA00022729"/>
    </source>
</evidence>
<feature type="chain" id="PRO_5013139455" description="Carbohydrate-binding protein SusD" evidence="6">
    <location>
        <begin position="22"/>
        <end position="618"/>
    </location>
</feature>
<dbReference type="InterPro" id="IPR011990">
    <property type="entry name" value="TPR-like_helical_dom_sf"/>
</dbReference>
<evidence type="ECO:0000256" key="2">
    <source>
        <dbReference type="ARBA" id="ARBA00006275"/>
    </source>
</evidence>
<dbReference type="AlphaFoldDB" id="A0A1V9G1G6"/>
<reference evidence="9 10" key="1">
    <citation type="submission" date="2016-03" db="EMBL/GenBank/DDBJ databases">
        <title>Niastella vici sp. nov., isolated from farmland soil.</title>
        <authorList>
            <person name="Chen L."/>
            <person name="Wang D."/>
            <person name="Yang S."/>
            <person name="Wang G."/>
        </authorList>
    </citation>
    <scope>NUCLEOTIDE SEQUENCE [LARGE SCALE GENOMIC DNA]</scope>
    <source>
        <strain evidence="9 10">DJ57</strain>
    </source>
</reference>
<dbReference type="Pfam" id="PF07980">
    <property type="entry name" value="SusD_RagB"/>
    <property type="match status" value="1"/>
</dbReference>
<accession>A0A1V9G1G6</accession>
<gene>
    <name evidence="9" type="ORF">A3860_20520</name>
</gene>
<dbReference type="Pfam" id="PF14322">
    <property type="entry name" value="SusD-like_3"/>
    <property type="match status" value="1"/>
</dbReference>
<evidence type="ECO:0000259" key="8">
    <source>
        <dbReference type="Pfam" id="PF14322"/>
    </source>
</evidence>
<dbReference type="EMBL" id="LVYD01000042">
    <property type="protein sequence ID" value="OQP64358.1"/>
    <property type="molecule type" value="Genomic_DNA"/>
</dbReference>
<dbReference type="Gene3D" id="1.25.40.390">
    <property type="match status" value="1"/>
</dbReference>
<dbReference type="RefSeq" id="WP_081146974.1">
    <property type="nucleotide sequence ID" value="NZ_LVYD01000042.1"/>
</dbReference>
<dbReference type="PROSITE" id="PS51257">
    <property type="entry name" value="PROKAR_LIPOPROTEIN"/>
    <property type="match status" value="1"/>
</dbReference>
<evidence type="ECO:0000256" key="5">
    <source>
        <dbReference type="ARBA" id="ARBA00023237"/>
    </source>
</evidence>
<evidence type="ECO:0000313" key="9">
    <source>
        <dbReference type="EMBL" id="OQP64358.1"/>
    </source>
</evidence>
<feature type="signal peptide" evidence="6">
    <location>
        <begin position="1"/>
        <end position="21"/>
    </location>
</feature>
<comment type="subcellular location">
    <subcellularLocation>
        <location evidence="1">Cell outer membrane</location>
    </subcellularLocation>
</comment>
<evidence type="ECO:0000259" key="7">
    <source>
        <dbReference type="Pfam" id="PF07980"/>
    </source>
</evidence>